<dbReference type="AlphaFoldDB" id="A8LYW6"/>
<feature type="region of interest" description="Disordered" evidence="1">
    <location>
        <begin position="83"/>
        <end position="119"/>
    </location>
</feature>
<reference evidence="2" key="1">
    <citation type="submission" date="2007-10" db="EMBL/GenBank/DDBJ databases">
        <title>Complete sequence of Salinispora arenicola CNS-205.</title>
        <authorList>
            <consortium name="US DOE Joint Genome Institute"/>
            <person name="Copeland A."/>
            <person name="Lucas S."/>
            <person name="Lapidus A."/>
            <person name="Barry K."/>
            <person name="Glavina del Rio T."/>
            <person name="Dalin E."/>
            <person name="Tice H."/>
            <person name="Pitluck S."/>
            <person name="Foster B."/>
            <person name="Schmutz J."/>
            <person name="Larimer F."/>
            <person name="Land M."/>
            <person name="Hauser L."/>
            <person name="Kyrpides N."/>
            <person name="Ivanova N."/>
            <person name="Jensen P.R."/>
            <person name="Moore B.S."/>
            <person name="Penn K."/>
            <person name="Jenkins C."/>
            <person name="Udwary D."/>
            <person name="Xiang L."/>
            <person name="Gontang E."/>
            <person name="Richardson P."/>
        </authorList>
    </citation>
    <scope>NUCLEOTIDE SEQUENCE [LARGE SCALE GENOMIC DNA]</scope>
    <source>
        <strain evidence="2">CNS-205</strain>
    </source>
</reference>
<feature type="compositionally biased region" description="Low complexity" evidence="1">
    <location>
        <begin position="94"/>
        <end position="103"/>
    </location>
</feature>
<gene>
    <name evidence="2" type="ordered locus">Sare_1944</name>
</gene>
<accession>A8LYW6</accession>
<proteinExistence type="predicted"/>
<protein>
    <submittedName>
        <fullName evidence="2">Uncharacterized protein</fullName>
    </submittedName>
</protein>
<name>A8LYW6_SALAI</name>
<evidence type="ECO:0000256" key="1">
    <source>
        <dbReference type="SAM" id="MobiDB-lite"/>
    </source>
</evidence>
<organism evidence="2">
    <name type="scientific">Salinispora arenicola (strain CNS-205)</name>
    <dbReference type="NCBI Taxonomy" id="391037"/>
    <lineage>
        <taxon>Bacteria</taxon>
        <taxon>Bacillati</taxon>
        <taxon>Actinomycetota</taxon>
        <taxon>Actinomycetes</taxon>
        <taxon>Micromonosporales</taxon>
        <taxon>Micromonosporaceae</taxon>
        <taxon>Salinispora</taxon>
    </lineage>
</organism>
<dbReference type="eggNOG" id="COG0515">
    <property type="taxonomic scope" value="Bacteria"/>
</dbReference>
<dbReference type="HOGENOM" id="CLU_1795100_0_0_11"/>
<dbReference type="EMBL" id="CP000850">
    <property type="protein sequence ID" value="ABV97829.1"/>
    <property type="molecule type" value="Genomic_DNA"/>
</dbReference>
<feature type="compositionally biased region" description="Basic residues" evidence="1">
    <location>
        <begin position="106"/>
        <end position="119"/>
    </location>
</feature>
<dbReference type="STRING" id="391037.Sare_1944"/>
<evidence type="ECO:0000313" key="2">
    <source>
        <dbReference type="EMBL" id="ABV97829.1"/>
    </source>
</evidence>
<sequence>MLDLPLSSAFVIFDAQNSGCVSHGIEVMGRRWFVERATTREARLSLARANRLHAAVAHPAIVVPEQILDGPDGPVLVVPVARRQHPESSHRPRVGPCGVGPVPAASHRRGGGPASRHRQTRIRCYVDRADESLEAGHWHDDTTR</sequence>
<dbReference type="KEGG" id="saq:Sare_1944"/>